<keyword evidence="8" id="KW-1185">Reference proteome</keyword>
<keyword evidence="2" id="KW-0812">Transmembrane</keyword>
<keyword evidence="3" id="KW-1133">Transmembrane helix</keyword>
<reference evidence="8" key="2">
    <citation type="submission" date="2010-04" db="EMBL/GenBank/DDBJ databases">
        <authorList>
            <person name="Buell R."/>
            <person name="Hamilton J."/>
            <person name="Hostetler J."/>
        </authorList>
    </citation>
    <scope>NUCLEOTIDE SEQUENCE [LARGE SCALE GENOMIC DNA]</scope>
    <source>
        <strain evidence="8">DAOM:BR144</strain>
    </source>
</reference>
<feature type="region of interest" description="Disordered" evidence="5">
    <location>
        <begin position="375"/>
        <end position="394"/>
    </location>
</feature>
<evidence type="ECO:0000256" key="3">
    <source>
        <dbReference type="ARBA" id="ARBA00022989"/>
    </source>
</evidence>
<dbReference type="EnsemblProtists" id="PYU1_T003112">
    <property type="protein sequence ID" value="PYU1_T003112"/>
    <property type="gene ID" value="PYU1_G003108"/>
</dbReference>
<dbReference type="HOGENOM" id="CLU_471362_0_0_1"/>
<protein>
    <recommendedName>
        <fullName evidence="6">Myosin-binding domain-containing protein</fullName>
    </recommendedName>
</protein>
<reference evidence="7" key="3">
    <citation type="submission" date="2015-02" db="UniProtKB">
        <authorList>
            <consortium name="EnsemblProtists"/>
        </authorList>
    </citation>
    <scope>IDENTIFICATION</scope>
    <source>
        <strain evidence="7">DAOM BR144</strain>
    </source>
</reference>
<dbReference type="EMBL" id="GL376603">
    <property type="status" value="NOT_ANNOTATED_CDS"/>
    <property type="molecule type" value="Genomic_DNA"/>
</dbReference>
<feature type="compositionally biased region" description="Acidic residues" evidence="5">
    <location>
        <begin position="377"/>
        <end position="394"/>
    </location>
</feature>
<sequence length="579" mass="64127">MDIAVANASPLGRYLAARAEQLTAHWLIDALRFLDETLSTLVRASAAVGLGCILVLEMACQALLVFHRFKAHQLVATIRRYVELRQTFESSYQASLDIVKKAELASRGYRIGRILPPIGRIEKAANLRCGPMRIRLRTINEQVELISKQIHSREPVLVTEPEWRSDGETHSGNHNAPSLLISALAKRHELVHVLLENALRESLVESVASFWNLYDKAPDHKTFNLVNALQSQILQYENVSQAFATWNQELTQMKSSRGARLLQSTPAPTNEDENAKSIQRNRDADVECVNEHLKELQTACETLKHLLFVAQSDTAALRESEKQINPAAKQAWISQSLNGTRGLMKKMVQTLHDAFEQYERALDKLSANDNGAATVQVDEEDQENEELEDGDGDATEALQRKLAAAKLREEQEKKFTFVFTGTSTGEKDFDLQAILKQQQPPKTAPIPSFVHELQDVLTQREAHTQPTITKEINQDPEKNSVPVIAASDEGCIEESKVLCGSGIAADCRGMKISARCLQVGRATAAMASSSSTPSRYLQFPSRSRPSACLQDPALRELKLLKPVTPHNAASISMAANGST</sequence>
<dbReference type="Proteomes" id="UP000019132">
    <property type="component" value="Unassembled WGS sequence"/>
</dbReference>
<dbReference type="InParanoid" id="K3WDS1"/>
<name>K3WDS1_GLOUD</name>
<evidence type="ECO:0000256" key="1">
    <source>
        <dbReference type="ARBA" id="ARBA00004308"/>
    </source>
</evidence>
<evidence type="ECO:0000256" key="2">
    <source>
        <dbReference type="ARBA" id="ARBA00022692"/>
    </source>
</evidence>
<dbReference type="Pfam" id="PF12632">
    <property type="entry name" value="Vezatin"/>
    <property type="match status" value="1"/>
</dbReference>
<dbReference type="VEuPathDB" id="FungiDB:PYU1_G003108"/>
<evidence type="ECO:0000256" key="4">
    <source>
        <dbReference type="ARBA" id="ARBA00023136"/>
    </source>
</evidence>
<dbReference type="eggNOG" id="ENOG502SBY9">
    <property type="taxonomic scope" value="Eukaryota"/>
</dbReference>
<dbReference type="AlphaFoldDB" id="K3WDS1"/>
<evidence type="ECO:0000256" key="5">
    <source>
        <dbReference type="SAM" id="MobiDB-lite"/>
    </source>
</evidence>
<comment type="subcellular location">
    <subcellularLocation>
        <location evidence="1">Endomembrane system</location>
    </subcellularLocation>
</comment>
<reference evidence="8" key="1">
    <citation type="journal article" date="2010" name="Genome Biol.">
        <title>Genome sequence of the necrotrophic plant pathogen Pythium ultimum reveals original pathogenicity mechanisms and effector repertoire.</title>
        <authorList>
            <person name="Levesque C.A."/>
            <person name="Brouwer H."/>
            <person name="Cano L."/>
            <person name="Hamilton J.P."/>
            <person name="Holt C."/>
            <person name="Huitema E."/>
            <person name="Raffaele S."/>
            <person name="Robideau G.P."/>
            <person name="Thines M."/>
            <person name="Win J."/>
            <person name="Zerillo M.M."/>
            <person name="Beakes G.W."/>
            <person name="Boore J.L."/>
            <person name="Busam D."/>
            <person name="Dumas B."/>
            <person name="Ferriera S."/>
            <person name="Fuerstenberg S.I."/>
            <person name="Gachon C.M."/>
            <person name="Gaulin E."/>
            <person name="Govers F."/>
            <person name="Grenville-Briggs L."/>
            <person name="Horner N."/>
            <person name="Hostetler J."/>
            <person name="Jiang R.H."/>
            <person name="Johnson J."/>
            <person name="Krajaejun T."/>
            <person name="Lin H."/>
            <person name="Meijer H.J."/>
            <person name="Moore B."/>
            <person name="Morris P."/>
            <person name="Phuntmart V."/>
            <person name="Puiu D."/>
            <person name="Shetty J."/>
            <person name="Stajich J.E."/>
            <person name="Tripathy S."/>
            <person name="Wawra S."/>
            <person name="van West P."/>
            <person name="Whitty B.R."/>
            <person name="Coutinho P.M."/>
            <person name="Henrissat B."/>
            <person name="Martin F."/>
            <person name="Thomas P.D."/>
            <person name="Tyler B.M."/>
            <person name="De Vries R.P."/>
            <person name="Kamoun S."/>
            <person name="Yandell M."/>
            <person name="Tisserat N."/>
            <person name="Buell C.R."/>
        </authorList>
    </citation>
    <scope>NUCLEOTIDE SEQUENCE</scope>
    <source>
        <strain evidence="8">DAOM:BR144</strain>
    </source>
</reference>
<accession>K3WDS1</accession>
<organism evidence="7 8">
    <name type="scientific">Globisporangium ultimum (strain ATCC 200006 / CBS 805.95 / DAOM BR144)</name>
    <name type="common">Pythium ultimum</name>
    <dbReference type="NCBI Taxonomy" id="431595"/>
    <lineage>
        <taxon>Eukaryota</taxon>
        <taxon>Sar</taxon>
        <taxon>Stramenopiles</taxon>
        <taxon>Oomycota</taxon>
        <taxon>Peronosporomycetes</taxon>
        <taxon>Pythiales</taxon>
        <taxon>Pythiaceae</taxon>
        <taxon>Globisporangium</taxon>
    </lineage>
</organism>
<dbReference type="InterPro" id="IPR026859">
    <property type="entry name" value="Myosin-bd"/>
</dbReference>
<proteinExistence type="predicted"/>
<evidence type="ECO:0000313" key="8">
    <source>
        <dbReference type="Proteomes" id="UP000019132"/>
    </source>
</evidence>
<keyword evidence="4" id="KW-0472">Membrane</keyword>
<evidence type="ECO:0000259" key="6">
    <source>
        <dbReference type="Pfam" id="PF12632"/>
    </source>
</evidence>
<dbReference type="GO" id="GO:0017022">
    <property type="term" value="F:myosin binding"/>
    <property type="evidence" value="ECO:0007669"/>
    <property type="project" value="InterPro"/>
</dbReference>
<feature type="domain" description="Myosin-binding" evidence="6">
    <location>
        <begin position="67"/>
        <end position="137"/>
    </location>
</feature>
<dbReference type="GO" id="GO:0012505">
    <property type="term" value="C:endomembrane system"/>
    <property type="evidence" value="ECO:0007669"/>
    <property type="project" value="UniProtKB-SubCell"/>
</dbReference>
<dbReference type="OMA" id="ELCAFHP"/>
<evidence type="ECO:0000313" key="7">
    <source>
        <dbReference type="EnsemblProtists" id="PYU1_T003112"/>
    </source>
</evidence>